<proteinExistence type="predicted"/>
<sequence>MGNEQSKTNEEASAQ</sequence>
<name>K0SN47_THAOC</name>
<evidence type="ECO:0000313" key="2">
    <source>
        <dbReference type="Proteomes" id="UP000266841"/>
    </source>
</evidence>
<feature type="non-terminal residue" evidence="1">
    <location>
        <position position="15"/>
    </location>
</feature>
<gene>
    <name evidence="1" type="ORF">THAOC_12262</name>
</gene>
<dbReference type="EMBL" id="AGNL01014286">
    <property type="protein sequence ID" value="EJK66780.1"/>
    <property type="molecule type" value="Genomic_DNA"/>
</dbReference>
<reference evidence="1 2" key="1">
    <citation type="journal article" date="2012" name="Genome Biol.">
        <title>Genome and low-iron response of an oceanic diatom adapted to chronic iron limitation.</title>
        <authorList>
            <person name="Lommer M."/>
            <person name="Specht M."/>
            <person name="Roy A.S."/>
            <person name="Kraemer L."/>
            <person name="Andreson R."/>
            <person name="Gutowska M.A."/>
            <person name="Wolf J."/>
            <person name="Bergner S.V."/>
            <person name="Schilhabel M.B."/>
            <person name="Klostermeier U.C."/>
            <person name="Beiko R.G."/>
            <person name="Rosenstiel P."/>
            <person name="Hippler M."/>
            <person name="Laroche J."/>
        </authorList>
    </citation>
    <scope>NUCLEOTIDE SEQUENCE [LARGE SCALE GENOMIC DNA]</scope>
    <source>
        <strain evidence="1 2">CCMP1005</strain>
    </source>
</reference>
<comment type="caution">
    <text evidence="1">The sequence shown here is derived from an EMBL/GenBank/DDBJ whole genome shotgun (WGS) entry which is preliminary data.</text>
</comment>
<keyword evidence="2" id="KW-1185">Reference proteome</keyword>
<protein>
    <submittedName>
        <fullName evidence="1">Uncharacterized protein</fullName>
    </submittedName>
</protein>
<accession>K0SN47</accession>
<dbReference type="Proteomes" id="UP000266841">
    <property type="component" value="Unassembled WGS sequence"/>
</dbReference>
<evidence type="ECO:0000313" key="1">
    <source>
        <dbReference type="EMBL" id="EJK66780.1"/>
    </source>
</evidence>
<organism evidence="1 2">
    <name type="scientific">Thalassiosira oceanica</name>
    <name type="common">Marine diatom</name>
    <dbReference type="NCBI Taxonomy" id="159749"/>
    <lineage>
        <taxon>Eukaryota</taxon>
        <taxon>Sar</taxon>
        <taxon>Stramenopiles</taxon>
        <taxon>Ochrophyta</taxon>
        <taxon>Bacillariophyta</taxon>
        <taxon>Coscinodiscophyceae</taxon>
        <taxon>Thalassiosirophycidae</taxon>
        <taxon>Thalassiosirales</taxon>
        <taxon>Thalassiosiraceae</taxon>
        <taxon>Thalassiosira</taxon>
    </lineage>
</organism>